<evidence type="ECO:0000256" key="9">
    <source>
        <dbReference type="ARBA" id="ARBA00023136"/>
    </source>
</evidence>
<proteinExistence type="inferred from homology"/>
<dbReference type="GO" id="GO:0050380">
    <property type="term" value="F:undecaprenyl-diphosphatase activity"/>
    <property type="evidence" value="ECO:0007669"/>
    <property type="project" value="UniProtKB-UniRule"/>
</dbReference>
<comment type="subcellular location">
    <subcellularLocation>
        <location evidence="1 14">Cell membrane</location>
        <topology evidence="1 14">Multi-pass membrane protein</topology>
    </subcellularLocation>
</comment>
<feature type="transmembrane region" description="Helical" evidence="14">
    <location>
        <begin position="254"/>
        <end position="271"/>
    </location>
</feature>
<dbReference type="EMBL" id="QMQB01000043">
    <property type="protein sequence ID" value="RLE14318.1"/>
    <property type="molecule type" value="Genomic_DNA"/>
</dbReference>
<dbReference type="PANTHER" id="PTHR30622:SF2">
    <property type="entry name" value="UNDECAPRENYL-DIPHOSPHATASE"/>
    <property type="match status" value="1"/>
</dbReference>
<evidence type="ECO:0000256" key="8">
    <source>
        <dbReference type="ARBA" id="ARBA00022989"/>
    </source>
</evidence>
<dbReference type="AlphaFoldDB" id="A0A662DHH5"/>
<evidence type="ECO:0000256" key="6">
    <source>
        <dbReference type="ARBA" id="ARBA00022692"/>
    </source>
</evidence>
<evidence type="ECO:0000256" key="11">
    <source>
        <dbReference type="ARBA" id="ARBA00032707"/>
    </source>
</evidence>
<organism evidence="15 16">
    <name type="scientific">Aerophobetes bacterium</name>
    <dbReference type="NCBI Taxonomy" id="2030807"/>
    <lineage>
        <taxon>Bacteria</taxon>
        <taxon>Candidatus Aerophobota</taxon>
    </lineage>
</organism>
<evidence type="ECO:0000256" key="7">
    <source>
        <dbReference type="ARBA" id="ARBA00022801"/>
    </source>
</evidence>
<dbReference type="HAMAP" id="MF_01006">
    <property type="entry name" value="Undec_diphosphatase"/>
    <property type="match status" value="1"/>
</dbReference>
<keyword evidence="10 14" id="KW-0046">Antibiotic resistance</keyword>
<keyword evidence="7 14" id="KW-0378">Hydrolase</keyword>
<feature type="transmembrane region" description="Helical" evidence="14">
    <location>
        <begin position="40"/>
        <end position="59"/>
    </location>
</feature>
<dbReference type="Pfam" id="PF02673">
    <property type="entry name" value="BacA"/>
    <property type="match status" value="1"/>
</dbReference>
<dbReference type="PANTHER" id="PTHR30622">
    <property type="entry name" value="UNDECAPRENYL-DIPHOSPHATASE"/>
    <property type="match status" value="1"/>
</dbReference>
<keyword evidence="8 14" id="KW-1133">Transmembrane helix</keyword>
<dbReference type="GO" id="GO:0009252">
    <property type="term" value="P:peptidoglycan biosynthetic process"/>
    <property type="evidence" value="ECO:0007669"/>
    <property type="project" value="UniProtKB-KW"/>
</dbReference>
<feature type="transmembrane region" description="Helical" evidence="14">
    <location>
        <begin position="152"/>
        <end position="170"/>
    </location>
</feature>
<evidence type="ECO:0000256" key="3">
    <source>
        <dbReference type="ARBA" id="ARBA00012374"/>
    </source>
</evidence>
<evidence type="ECO:0000256" key="5">
    <source>
        <dbReference type="ARBA" id="ARBA00022475"/>
    </source>
</evidence>
<evidence type="ECO:0000256" key="13">
    <source>
        <dbReference type="ARBA" id="ARBA00047594"/>
    </source>
</evidence>
<name>A0A662DHH5_UNCAE</name>
<evidence type="ECO:0000256" key="4">
    <source>
        <dbReference type="ARBA" id="ARBA00021581"/>
    </source>
</evidence>
<protein>
    <recommendedName>
        <fullName evidence="4 14">Undecaprenyl-diphosphatase</fullName>
        <ecNumber evidence="3 14">3.6.1.27</ecNumber>
    </recommendedName>
    <alternativeName>
        <fullName evidence="12 14">Bacitracin resistance protein</fullName>
    </alternativeName>
    <alternativeName>
        <fullName evidence="11 14">Undecaprenyl pyrophosphate phosphatase</fullName>
    </alternativeName>
</protein>
<keyword evidence="9 14" id="KW-0472">Membrane</keyword>
<dbReference type="GO" id="GO:0005886">
    <property type="term" value="C:plasma membrane"/>
    <property type="evidence" value="ECO:0007669"/>
    <property type="project" value="UniProtKB-SubCell"/>
</dbReference>
<dbReference type="InterPro" id="IPR003824">
    <property type="entry name" value="UppP"/>
</dbReference>
<evidence type="ECO:0000256" key="14">
    <source>
        <dbReference type="HAMAP-Rule" id="MF_01006"/>
    </source>
</evidence>
<comment type="caution">
    <text evidence="15">The sequence shown here is derived from an EMBL/GenBank/DDBJ whole genome shotgun (WGS) entry which is preliminary data.</text>
</comment>
<feature type="transmembrane region" description="Helical" evidence="14">
    <location>
        <begin position="219"/>
        <end position="242"/>
    </location>
</feature>
<comment type="function">
    <text evidence="14">Catalyzes the dephosphorylation of undecaprenyl diphosphate (UPP). Confers resistance to bacitracin.</text>
</comment>
<evidence type="ECO:0000256" key="12">
    <source>
        <dbReference type="ARBA" id="ARBA00032932"/>
    </source>
</evidence>
<dbReference type="GO" id="GO:0046677">
    <property type="term" value="P:response to antibiotic"/>
    <property type="evidence" value="ECO:0007669"/>
    <property type="project" value="UniProtKB-UniRule"/>
</dbReference>
<evidence type="ECO:0000256" key="2">
    <source>
        <dbReference type="ARBA" id="ARBA00010621"/>
    </source>
</evidence>
<keyword evidence="14" id="KW-0133">Cell shape</keyword>
<comment type="miscellaneous">
    <text evidence="14">Bacitracin is thought to be involved in the inhibition of peptidoglycan synthesis by sequestering undecaprenyl diphosphate, thereby reducing the pool of lipid carrier available.</text>
</comment>
<feature type="transmembrane region" description="Helical" evidence="14">
    <location>
        <begin position="190"/>
        <end position="207"/>
    </location>
</feature>
<keyword evidence="14" id="KW-0961">Cell wall biogenesis/degradation</keyword>
<sequence length="275" mass="30572">MNLLQAIFLGILQGFTEFLPISSSGHLVIFQYYMGFKKPMVLFDVLLHIGTLAAVIVFFRKELKLMLISILKPQIKDEDYSNRRWIILMVILGTLPTAILGAILQREQEFLFKGVFVSGGGLLFTGVFLWLAEKIGSNSNKKNCEKQKITPIDALIIGVMQGVAIIPGISRSGTTISTGLIKGLKREVSFQYSFFLFIPAVTGALILESRKVSLISSTPSFPVCLAGTLTSFLVGIVALKILHKLLREKRLTIFSWYCWIFGGGVLVYEIAKIFI</sequence>
<keyword evidence="6 14" id="KW-0812">Transmembrane</keyword>
<evidence type="ECO:0000256" key="1">
    <source>
        <dbReference type="ARBA" id="ARBA00004651"/>
    </source>
</evidence>
<keyword evidence="14" id="KW-0573">Peptidoglycan synthesis</keyword>
<accession>A0A662DHH5</accession>
<feature type="transmembrane region" description="Helical" evidence="14">
    <location>
        <begin position="110"/>
        <end position="131"/>
    </location>
</feature>
<evidence type="ECO:0000313" key="16">
    <source>
        <dbReference type="Proteomes" id="UP000267654"/>
    </source>
</evidence>
<dbReference type="EC" id="3.6.1.27" evidence="3 14"/>
<dbReference type="Proteomes" id="UP000267654">
    <property type="component" value="Unassembled WGS sequence"/>
</dbReference>
<evidence type="ECO:0000256" key="10">
    <source>
        <dbReference type="ARBA" id="ARBA00023251"/>
    </source>
</evidence>
<comment type="catalytic activity">
    <reaction evidence="13 14">
        <text>di-trans,octa-cis-undecaprenyl diphosphate + H2O = di-trans,octa-cis-undecaprenyl phosphate + phosphate + H(+)</text>
        <dbReference type="Rhea" id="RHEA:28094"/>
        <dbReference type="ChEBI" id="CHEBI:15377"/>
        <dbReference type="ChEBI" id="CHEBI:15378"/>
        <dbReference type="ChEBI" id="CHEBI:43474"/>
        <dbReference type="ChEBI" id="CHEBI:58405"/>
        <dbReference type="ChEBI" id="CHEBI:60392"/>
        <dbReference type="EC" id="3.6.1.27"/>
    </reaction>
</comment>
<dbReference type="GO" id="GO:0008360">
    <property type="term" value="P:regulation of cell shape"/>
    <property type="evidence" value="ECO:0007669"/>
    <property type="project" value="UniProtKB-KW"/>
</dbReference>
<comment type="similarity">
    <text evidence="2 14">Belongs to the UppP family.</text>
</comment>
<evidence type="ECO:0000313" key="15">
    <source>
        <dbReference type="EMBL" id="RLE14318.1"/>
    </source>
</evidence>
<keyword evidence="5 14" id="KW-1003">Cell membrane</keyword>
<feature type="transmembrane region" description="Helical" evidence="14">
    <location>
        <begin position="85"/>
        <end position="104"/>
    </location>
</feature>
<reference evidence="15 16" key="1">
    <citation type="submission" date="2018-06" db="EMBL/GenBank/DDBJ databases">
        <title>Extensive metabolic versatility and redundancy in microbially diverse, dynamic hydrothermal sediments.</title>
        <authorList>
            <person name="Dombrowski N."/>
            <person name="Teske A."/>
            <person name="Baker B.J."/>
        </authorList>
    </citation>
    <scope>NUCLEOTIDE SEQUENCE [LARGE SCALE GENOMIC DNA]</scope>
    <source>
        <strain evidence="15">B19_G9</strain>
    </source>
</reference>
<dbReference type="GO" id="GO:0071555">
    <property type="term" value="P:cell wall organization"/>
    <property type="evidence" value="ECO:0007669"/>
    <property type="project" value="UniProtKB-KW"/>
</dbReference>
<gene>
    <name evidence="14" type="primary">uppP</name>
    <name evidence="15" type="ORF">DRI96_01615</name>
</gene>